<reference evidence="3" key="1">
    <citation type="submission" date="2020-08" db="EMBL/GenBank/DDBJ databases">
        <title>Plant Genome Project.</title>
        <authorList>
            <person name="Zhang R.-G."/>
        </authorList>
    </citation>
    <scope>NUCLEOTIDE SEQUENCE</scope>
    <source>
        <strain evidence="3">WSP0</strain>
        <tissue evidence="3">Leaf</tissue>
    </source>
</reference>
<dbReference type="Proteomes" id="UP000823749">
    <property type="component" value="Chromosome 10"/>
</dbReference>
<dbReference type="InterPro" id="IPR036430">
    <property type="entry name" value="RNase_T2-like_sf"/>
</dbReference>
<dbReference type="EMBL" id="JACTNZ010000010">
    <property type="protein sequence ID" value="KAG5527738.1"/>
    <property type="molecule type" value="Genomic_DNA"/>
</dbReference>
<dbReference type="PANTHER" id="PTHR11240:SF22">
    <property type="entry name" value="RIBONUCLEASE T2"/>
    <property type="match status" value="1"/>
</dbReference>
<dbReference type="GO" id="GO:0033897">
    <property type="term" value="F:ribonuclease T2 activity"/>
    <property type="evidence" value="ECO:0007669"/>
    <property type="project" value="InterPro"/>
</dbReference>
<dbReference type="InterPro" id="IPR001568">
    <property type="entry name" value="RNase_T2-like"/>
</dbReference>
<evidence type="ECO:0000256" key="1">
    <source>
        <dbReference type="ARBA" id="ARBA00007469"/>
    </source>
</evidence>
<gene>
    <name evidence="3" type="ORF">RHGRI_028618</name>
</gene>
<dbReference type="SUPFAM" id="SSF55895">
    <property type="entry name" value="Ribonuclease Rh-like"/>
    <property type="match status" value="1"/>
</dbReference>
<evidence type="ECO:0000313" key="4">
    <source>
        <dbReference type="Proteomes" id="UP000823749"/>
    </source>
</evidence>
<accession>A0AAV6IGI9</accession>
<evidence type="ECO:0000256" key="2">
    <source>
        <dbReference type="RuleBase" id="RU004328"/>
    </source>
</evidence>
<dbReference type="GO" id="GO:0003723">
    <property type="term" value="F:RNA binding"/>
    <property type="evidence" value="ECO:0007669"/>
    <property type="project" value="InterPro"/>
</dbReference>
<name>A0AAV6IGI9_9ERIC</name>
<comment type="caution">
    <text evidence="3">The sequence shown here is derived from an EMBL/GenBank/DDBJ whole genome shotgun (WGS) entry which is preliminary data.</text>
</comment>
<dbReference type="Pfam" id="PF00445">
    <property type="entry name" value="Ribonuclease_T2"/>
    <property type="match status" value="1"/>
</dbReference>
<organism evidence="3 4">
    <name type="scientific">Rhododendron griersonianum</name>
    <dbReference type="NCBI Taxonomy" id="479676"/>
    <lineage>
        <taxon>Eukaryota</taxon>
        <taxon>Viridiplantae</taxon>
        <taxon>Streptophyta</taxon>
        <taxon>Embryophyta</taxon>
        <taxon>Tracheophyta</taxon>
        <taxon>Spermatophyta</taxon>
        <taxon>Magnoliopsida</taxon>
        <taxon>eudicotyledons</taxon>
        <taxon>Gunneridae</taxon>
        <taxon>Pentapetalae</taxon>
        <taxon>asterids</taxon>
        <taxon>Ericales</taxon>
        <taxon>Ericaceae</taxon>
        <taxon>Ericoideae</taxon>
        <taxon>Rhodoreae</taxon>
        <taxon>Rhododendron</taxon>
    </lineage>
</organism>
<evidence type="ECO:0000313" key="3">
    <source>
        <dbReference type="EMBL" id="KAG5527738.1"/>
    </source>
</evidence>
<comment type="similarity">
    <text evidence="1 2">Belongs to the RNase T2 family.</text>
</comment>
<dbReference type="Gene3D" id="3.90.730.10">
    <property type="entry name" value="Ribonuclease T2-like"/>
    <property type="match status" value="1"/>
</dbReference>
<evidence type="ECO:0008006" key="5">
    <source>
        <dbReference type="Google" id="ProtNLM"/>
    </source>
</evidence>
<dbReference type="PANTHER" id="PTHR11240">
    <property type="entry name" value="RIBONUCLEASE T2"/>
    <property type="match status" value="1"/>
</dbReference>
<sequence>MDFWKQAQQWLPAFEKLGYTVPPPMKFTIHGIWAENFIGLWPAPPCPIPQTPFNVALMNCHMRQRMMVSWPNVEYGAHEKFWNYEWHTHEDFSKSLYDQVAFFTIALDLKDRFDLVKIPNAAQMHWSFSIPLDLGNLNATILAAITGVLILSCSWVYNQAFGRYGEVLKEVRICFDLHFMVINYPPRNDPNDCIGPIIYLV</sequence>
<dbReference type="GO" id="GO:0006401">
    <property type="term" value="P:RNA catabolic process"/>
    <property type="evidence" value="ECO:0007669"/>
    <property type="project" value="TreeGrafter"/>
</dbReference>
<dbReference type="AlphaFoldDB" id="A0AAV6IGI9"/>
<proteinExistence type="inferred from homology"/>
<dbReference type="GO" id="GO:0005576">
    <property type="term" value="C:extracellular region"/>
    <property type="evidence" value="ECO:0007669"/>
    <property type="project" value="TreeGrafter"/>
</dbReference>
<keyword evidence="4" id="KW-1185">Reference proteome</keyword>
<protein>
    <recommendedName>
        <fullName evidence="5">Aminotransferase-like plant mobile domain-containing protein</fullName>
    </recommendedName>
</protein>